<gene>
    <name evidence="1" type="ORF">CSCA_1423</name>
</gene>
<name>A0A0E3JMV4_CLOSL</name>
<evidence type="ECO:0000313" key="2">
    <source>
        <dbReference type="Proteomes" id="UP000033115"/>
    </source>
</evidence>
<organism evidence="1 2">
    <name type="scientific">Clostridium scatologenes</name>
    <dbReference type="NCBI Taxonomy" id="1548"/>
    <lineage>
        <taxon>Bacteria</taxon>
        <taxon>Bacillati</taxon>
        <taxon>Bacillota</taxon>
        <taxon>Clostridia</taxon>
        <taxon>Eubacteriales</taxon>
        <taxon>Clostridiaceae</taxon>
        <taxon>Clostridium</taxon>
    </lineage>
</organism>
<dbReference type="EMBL" id="CP009933">
    <property type="protein sequence ID" value="AKA68548.1"/>
    <property type="molecule type" value="Genomic_DNA"/>
</dbReference>
<keyword evidence="2" id="KW-1185">Reference proteome</keyword>
<evidence type="ECO:0000313" key="1">
    <source>
        <dbReference type="EMBL" id="AKA68548.1"/>
    </source>
</evidence>
<dbReference type="Pfam" id="PF20765">
    <property type="entry name" value="Phage_tail_terminator_8"/>
    <property type="match status" value="1"/>
</dbReference>
<proteinExistence type="predicted"/>
<dbReference type="RefSeq" id="WP_029159975.1">
    <property type="nucleotide sequence ID" value="NZ_CP009933.1"/>
</dbReference>
<dbReference type="KEGG" id="csq:CSCA_1423"/>
<dbReference type="HOGENOM" id="CLU_136731_0_1_9"/>
<dbReference type="Proteomes" id="UP000033115">
    <property type="component" value="Chromosome"/>
</dbReference>
<dbReference type="AlphaFoldDB" id="A0A0E3JMV4"/>
<accession>A0A0E3JMV4</accession>
<sequence length="144" mass="17227">MITFKDIKDAVTLKLSTEFPEIKVYDEQVKQGFDAPAFFIQLIPINMTRANFFTENPTLMIDIQYFPQEESNDELYDINEKLEKSFKPFFIQVKDRILNIIKVEYELFDFVLHFQINLDYLVSIREEVEGTENHKLMQKINFKI</sequence>
<dbReference type="InterPro" id="IPR049254">
    <property type="entry name" value="Phage_tail_terminator"/>
</dbReference>
<protein>
    <submittedName>
        <fullName evidence="1">Phage protein</fullName>
    </submittedName>
</protein>
<reference evidence="1 2" key="1">
    <citation type="journal article" date="2015" name="J. Biotechnol.">
        <title>Complete genome sequence of a malodorant-producing acetogen, Clostridium scatologenes ATCC 25775(T).</title>
        <authorList>
            <person name="Zhu Z."/>
            <person name="Guo T."/>
            <person name="Zheng H."/>
            <person name="Song T."/>
            <person name="Ouyang P."/>
            <person name="Xie J."/>
        </authorList>
    </citation>
    <scope>NUCLEOTIDE SEQUENCE [LARGE SCALE GENOMIC DNA]</scope>
    <source>
        <strain evidence="1 2">ATCC 25775</strain>
    </source>
</reference>
<dbReference type="STRING" id="1548.CSCA_1423"/>